<organism evidence="1">
    <name type="scientific">Arundo donax</name>
    <name type="common">Giant reed</name>
    <name type="synonym">Donax arundinaceus</name>
    <dbReference type="NCBI Taxonomy" id="35708"/>
    <lineage>
        <taxon>Eukaryota</taxon>
        <taxon>Viridiplantae</taxon>
        <taxon>Streptophyta</taxon>
        <taxon>Embryophyta</taxon>
        <taxon>Tracheophyta</taxon>
        <taxon>Spermatophyta</taxon>
        <taxon>Magnoliopsida</taxon>
        <taxon>Liliopsida</taxon>
        <taxon>Poales</taxon>
        <taxon>Poaceae</taxon>
        <taxon>PACMAD clade</taxon>
        <taxon>Arundinoideae</taxon>
        <taxon>Arundineae</taxon>
        <taxon>Arundo</taxon>
    </lineage>
</organism>
<dbReference type="EMBL" id="GBRH01191134">
    <property type="protein sequence ID" value="JAE06762.1"/>
    <property type="molecule type" value="Transcribed_RNA"/>
</dbReference>
<reference evidence="1" key="1">
    <citation type="submission" date="2014-09" db="EMBL/GenBank/DDBJ databases">
        <authorList>
            <person name="Magalhaes I.L.F."/>
            <person name="Oliveira U."/>
            <person name="Santos F.R."/>
            <person name="Vidigal T.H.D.A."/>
            <person name="Brescovit A.D."/>
            <person name="Santos A.J."/>
        </authorList>
    </citation>
    <scope>NUCLEOTIDE SEQUENCE</scope>
    <source>
        <tissue evidence="1">Shoot tissue taken approximately 20 cm above the soil surface</tissue>
    </source>
</reference>
<evidence type="ECO:0000313" key="1">
    <source>
        <dbReference type="EMBL" id="JAE06762.1"/>
    </source>
</evidence>
<sequence length="46" mass="4924">MGHCRSCFPSLSNHTFLGNVIRICSEASSVRVAKPSEGSGRDRTAT</sequence>
<protein>
    <submittedName>
        <fullName evidence="1">Uncharacterized protein</fullName>
    </submittedName>
</protein>
<proteinExistence type="predicted"/>
<reference evidence="1" key="2">
    <citation type="journal article" date="2015" name="Data Brief">
        <title>Shoot transcriptome of the giant reed, Arundo donax.</title>
        <authorList>
            <person name="Barrero R.A."/>
            <person name="Guerrero F.D."/>
            <person name="Moolhuijzen P."/>
            <person name="Goolsby J.A."/>
            <person name="Tidwell J."/>
            <person name="Bellgard S.E."/>
            <person name="Bellgard M.I."/>
        </authorList>
    </citation>
    <scope>NUCLEOTIDE SEQUENCE</scope>
    <source>
        <tissue evidence="1">Shoot tissue taken approximately 20 cm above the soil surface</tissue>
    </source>
</reference>
<dbReference type="AlphaFoldDB" id="A0A0A9F342"/>
<name>A0A0A9F342_ARUDO</name>
<accession>A0A0A9F342</accession>